<proteinExistence type="inferred from homology"/>
<evidence type="ECO:0000256" key="6">
    <source>
        <dbReference type="ARBA" id="ARBA00039017"/>
    </source>
</evidence>
<evidence type="ECO:0000256" key="1">
    <source>
        <dbReference type="ARBA" id="ARBA00006336"/>
    </source>
</evidence>
<accession>A0A7K0J6T2</accession>
<dbReference type="GO" id="GO:0008936">
    <property type="term" value="F:nicotinamidase activity"/>
    <property type="evidence" value="ECO:0007669"/>
    <property type="project" value="UniProtKB-EC"/>
</dbReference>
<evidence type="ECO:0000256" key="7">
    <source>
        <dbReference type="ARBA" id="ARBA00043224"/>
    </source>
</evidence>
<dbReference type="PANTHER" id="PTHR11080">
    <property type="entry name" value="PYRAZINAMIDASE/NICOTINAMIDASE"/>
    <property type="match status" value="1"/>
</dbReference>
<dbReference type="EMBL" id="VUMG01000002">
    <property type="protein sequence ID" value="MSS45657.1"/>
    <property type="molecule type" value="Genomic_DNA"/>
</dbReference>
<dbReference type="RefSeq" id="WP_154562947.1">
    <property type="nucleotide sequence ID" value="NZ_VUMG01000002.1"/>
</dbReference>
<comment type="similarity">
    <text evidence="1">Belongs to the isochorismatase family.</text>
</comment>
<protein>
    <recommendedName>
        <fullName evidence="6">nicotinamidase</fullName>
        <ecNumber evidence="6">3.5.1.19</ecNumber>
    </recommendedName>
    <alternativeName>
        <fullName evidence="7">Nicotinamide deamidase</fullName>
    </alternativeName>
</protein>
<dbReference type="Gene3D" id="3.40.50.850">
    <property type="entry name" value="Isochorismatase-like"/>
    <property type="match status" value="1"/>
</dbReference>
<keyword evidence="10" id="KW-1185">Reference proteome</keyword>
<dbReference type="PANTHER" id="PTHR11080:SF2">
    <property type="entry name" value="LD05707P"/>
    <property type="match status" value="1"/>
</dbReference>
<dbReference type="EC" id="3.5.1.19" evidence="6"/>
<evidence type="ECO:0000256" key="2">
    <source>
        <dbReference type="ARBA" id="ARBA00022642"/>
    </source>
</evidence>
<evidence type="ECO:0000256" key="5">
    <source>
        <dbReference type="ARBA" id="ARBA00037900"/>
    </source>
</evidence>
<dbReference type="AlphaFoldDB" id="A0A7K0J6T2"/>
<dbReference type="InterPro" id="IPR000868">
    <property type="entry name" value="Isochorismatase-like_dom"/>
</dbReference>
<evidence type="ECO:0000256" key="4">
    <source>
        <dbReference type="ARBA" id="ARBA00022801"/>
    </source>
</evidence>
<dbReference type="GO" id="GO:0019363">
    <property type="term" value="P:pyridine nucleotide biosynthetic process"/>
    <property type="evidence" value="ECO:0007669"/>
    <property type="project" value="UniProtKB-KW"/>
</dbReference>
<dbReference type="Proteomes" id="UP000466104">
    <property type="component" value="Unassembled WGS sequence"/>
</dbReference>
<dbReference type="InterPro" id="IPR052347">
    <property type="entry name" value="Isochorismatase_Nicotinamidase"/>
</dbReference>
<keyword evidence="3" id="KW-0479">Metal-binding</keyword>
<dbReference type="Pfam" id="PF00857">
    <property type="entry name" value="Isochorismatase"/>
    <property type="match status" value="1"/>
</dbReference>
<gene>
    <name evidence="9" type="ORF">FYJ43_06290</name>
</gene>
<dbReference type="GO" id="GO:0046872">
    <property type="term" value="F:metal ion binding"/>
    <property type="evidence" value="ECO:0007669"/>
    <property type="project" value="UniProtKB-KW"/>
</dbReference>
<dbReference type="InterPro" id="IPR036380">
    <property type="entry name" value="Isochorismatase-like_sf"/>
</dbReference>
<dbReference type="SUPFAM" id="SSF52499">
    <property type="entry name" value="Isochorismatase-like hydrolases"/>
    <property type="match status" value="1"/>
</dbReference>
<keyword evidence="4" id="KW-0378">Hydrolase</keyword>
<reference evidence="9 10" key="1">
    <citation type="submission" date="2019-08" db="EMBL/GenBank/DDBJ databases">
        <title>In-depth cultivation of the pig gut microbiome towards novel bacterial diversity and tailored functional studies.</title>
        <authorList>
            <person name="Wylensek D."/>
            <person name="Hitch T.C.A."/>
            <person name="Clavel T."/>
        </authorList>
    </citation>
    <scope>NUCLEOTIDE SEQUENCE [LARGE SCALE GENOMIC DNA]</scope>
    <source>
        <strain evidence="9 10">WCA-380-WT-3A</strain>
    </source>
</reference>
<sequence>MTSSHRALIVVDVQPTFCEGGALGVEGGNACAERIARYVLAHRGRYDLIVTTQDWHIDPGDHFSDSPDFVDSWPPHGIAGTAEAEIHPAIADIPVDARVKKGQYAAAYSGFEGITEDGTSLETVLRDEGINAVDVVGLALSHCVKDTALDAQRLGFTTISLTDLSEPVSPELGQAAVAAMADAGVRVTTSSQL</sequence>
<feature type="domain" description="Isochorismatase-like" evidence="8">
    <location>
        <begin position="7"/>
        <end position="191"/>
    </location>
</feature>
<organism evidence="9 10">
    <name type="scientific">Cutibacterium porci</name>
    <dbReference type="NCBI Taxonomy" id="2605781"/>
    <lineage>
        <taxon>Bacteria</taxon>
        <taxon>Bacillati</taxon>
        <taxon>Actinomycetota</taxon>
        <taxon>Actinomycetes</taxon>
        <taxon>Propionibacteriales</taxon>
        <taxon>Propionibacteriaceae</taxon>
        <taxon>Cutibacterium</taxon>
    </lineage>
</organism>
<comment type="caution">
    <text evidence="9">The sequence shown here is derived from an EMBL/GenBank/DDBJ whole genome shotgun (WGS) entry which is preliminary data.</text>
</comment>
<comment type="pathway">
    <text evidence="5">Cofactor biosynthesis; nicotinate biosynthesis; nicotinate from nicotinamide: step 1/1.</text>
</comment>
<evidence type="ECO:0000313" key="10">
    <source>
        <dbReference type="Proteomes" id="UP000466104"/>
    </source>
</evidence>
<name>A0A7K0J6T2_9ACTN</name>
<keyword evidence="2" id="KW-0662">Pyridine nucleotide biosynthesis</keyword>
<evidence type="ECO:0000259" key="8">
    <source>
        <dbReference type="Pfam" id="PF00857"/>
    </source>
</evidence>
<evidence type="ECO:0000256" key="3">
    <source>
        <dbReference type="ARBA" id="ARBA00022723"/>
    </source>
</evidence>
<evidence type="ECO:0000313" key="9">
    <source>
        <dbReference type="EMBL" id="MSS45657.1"/>
    </source>
</evidence>